<keyword evidence="10 11" id="KW-0137">Centromere</keyword>
<dbReference type="AlphaFoldDB" id="A0A0C7NF54"/>
<evidence type="ECO:0000256" key="6">
    <source>
        <dbReference type="ARBA" id="ARBA00022776"/>
    </source>
</evidence>
<dbReference type="Pfam" id="PF08234">
    <property type="entry name" value="Spindle_Spc25"/>
    <property type="match status" value="1"/>
</dbReference>
<dbReference type="GeneID" id="34687886"/>
<dbReference type="GO" id="GO:0007059">
    <property type="term" value="P:chromosome segregation"/>
    <property type="evidence" value="ECO:0007669"/>
    <property type="project" value="InterPro"/>
</dbReference>
<evidence type="ECO:0000313" key="15">
    <source>
        <dbReference type="Proteomes" id="UP000054304"/>
    </source>
</evidence>
<dbReference type="EMBL" id="LN736370">
    <property type="protein sequence ID" value="CEP64338.1"/>
    <property type="molecule type" value="Genomic_DNA"/>
</dbReference>
<dbReference type="PANTHER" id="PTHR14281">
    <property type="entry name" value="KINETOCHORE PROTEIN SPC25-RELATED"/>
    <property type="match status" value="1"/>
</dbReference>
<dbReference type="CDD" id="cd23784">
    <property type="entry name" value="RWD_Spc25"/>
    <property type="match status" value="1"/>
</dbReference>
<sequence>MVISEFPKLQDEMETFQEKLRLALEKHKLTLMEVIETYKEDVDGLQVQQQKSHARLDQLMEDERLLKSEIESFEREKDESAAKIEVFRLRKQQLDGERAALADDSAQLQLLLAQKHDDVRQKRQQLQQQQQRDIAEANVYSELLGLEIEAPVPQVLQFVFRRVLESDPSASCEINLDLSQESYKVIDSRPKLSPQVLSDLSVHLNDTGDLGAFLKGSRAALIRALDGGS</sequence>
<dbReference type="STRING" id="1245769.A0A0C7NF54"/>
<dbReference type="InterPro" id="IPR013255">
    <property type="entry name" value="Spc25_C"/>
</dbReference>
<evidence type="ECO:0000313" key="14">
    <source>
        <dbReference type="EMBL" id="CEP64338.1"/>
    </source>
</evidence>
<evidence type="ECO:0000256" key="10">
    <source>
        <dbReference type="ARBA" id="ARBA00023328"/>
    </source>
</evidence>
<organism evidence="14 15">
    <name type="scientific">Lachancea lanzarotensis</name>
    <dbReference type="NCBI Taxonomy" id="1245769"/>
    <lineage>
        <taxon>Eukaryota</taxon>
        <taxon>Fungi</taxon>
        <taxon>Dikarya</taxon>
        <taxon>Ascomycota</taxon>
        <taxon>Saccharomycotina</taxon>
        <taxon>Saccharomycetes</taxon>
        <taxon>Saccharomycetales</taxon>
        <taxon>Saccharomycetaceae</taxon>
        <taxon>Lachancea</taxon>
    </lineage>
</organism>
<dbReference type="HOGENOM" id="CLU_085127_1_0_1"/>
<dbReference type="Proteomes" id="UP000054304">
    <property type="component" value="Unassembled WGS sequence"/>
</dbReference>
<dbReference type="PANTHER" id="PTHR14281:SF0">
    <property type="entry name" value="KINETOCHORE PROTEIN SPC25"/>
    <property type="match status" value="1"/>
</dbReference>
<keyword evidence="11" id="KW-0539">Nucleus</keyword>
<name>A0A0C7NF54_9SACH</name>
<reference evidence="14 15" key="1">
    <citation type="submission" date="2014-12" db="EMBL/GenBank/DDBJ databases">
        <authorList>
            <person name="Neuveglise Cecile"/>
        </authorList>
    </citation>
    <scope>NUCLEOTIDE SEQUENCE [LARGE SCALE GENOMIC DNA]</scope>
    <source>
        <strain evidence="14 15">CBS 12615</strain>
    </source>
</reference>
<evidence type="ECO:0000256" key="2">
    <source>
        <dbReference type="ARBA" id="ARBA00006379"/>
    </source>
</evidence>
<evidence type="ECO:0000256" key="5">
    <source>
        <dbReference type="ARBA" id="ARBA00022618"/>
    </source>
</evidence>
<evidence type="ECO:0000256" key="1">
    <source>
        <dbReference type="ARBA" id="ARBA00002772"/>
    </source>
</evidence>
<proteinExistence type="inferred from homology"/>
<dbReference type="GO" id="GO:0031262">
    <property type="term" value="C:Ndc80 complex"/>
    <property type="evidence" value="ECO:0007669"/>
    <property type="project" value="InterPro"/>
</dbReference>
<keyword evidence="4 11" id="KW-0158">Chromosome</keyword>
<evidence type="ECO:0000256" key="8">
    <source>
        <dbReference type="ARBA" id="ARBA00023054"/>
    </source>
</evidence>
<protein>
    <recommendedName>
        <fullName evidence="11">Kinetochore protein SPC25</fullName>
    </recommendedName>
</protein>
<evidence type="ECO:0000256" key="7">
    <source>
        <dbReference type="ARBA" id="ARBA00022838"/>
    </source>
</evidence>
<evidence type="ECO:0000256" key="9">
    <source>
        <dbReference type="ARBA" id="ARBA00023306"/>
    </source>
</evidence>
<accession>A0A0C7NF54</accession>
<comment type="function">
    <text evidence="1 11">Acts as a component of the essential kinetochore-associated NDC80 complex, which is required for chromosome segregation and spindle checkpoint activity.</text>
</comment>
<comment type="similarity">
    <text evidence="2 11">Belongs to the SPC25 family.</text>
</comment>
<evidence type="ECO:0000256" key="4">
    <source>
        <dbReference type="ARBA" id="ARBA00022454"/>
    </source>
</evidence>
<keyword evidence="6 11" id="KW-0498">Mitosis</keyword>
<evidence type="ECO:0000256" key="3">
    <source>
        <dbReference type="ARBA" id="ARBA00011562"/>
    </source>
</evidence>
<feature type="coiled-coil region" evidence="12">
    <location>
        <begin position="56"/>
        <end position="83"/>
    </location>
</feature>
<evidence type="ECO:0000259" key="13">
    <source>
        <dbReference type="Pfam" id="PF08234"/>
    </source>
</evidence>
<dbReference type="RefSeq" id="XP_022630546.1">
    <property type="nucleotide sequence ID" value="XM_022775168.1"/>
</dbReference>
<dbReference type="GO" id="GO:0051301">
    <property type="term" value="P:cell division"/>
    <property type="evidence" value="ECO:0007669"/>
    <property type="project" value="UniProtKB-UniRule"/>
</dbReference>
<dbReference type="InterPro" id="IPR045143">
    <property type="entry name" value="Spc25"/>
</dbReference>
<feature type="domain" description="Chromosome segregation protein Spc25 C-terminal" evidence="13">
    <location>
        <begin position="153"/>
        <end position="221"/>
    </location>
</feature>
<comment type="subcellular location">
    <subcellularLocation>
        <location evidence="11">Nucleus</location>
    </subcellularLocation>
    <subcellularLocation>
        <location evidence="11">Chromosome</location>
        <location evidence="11">Centromere</location>
        <location evidence="11">Kinetochore</location>
    </subcellularLocation>
</comment>
<comment type="subunit">
    <text evidence="3">Component of the NDC80 complex, which consists of NDC80, NUF2, SPC24 and SPC25.</text>
</comment>
<dbReference type="Gene3D" id="3.30.457.50">
    <property type="entry name" value="Chromosome segregation protein Spc25"/>
    <property type="match status" value="1"/>
</dbReference>
<evidence type="ECO:0000256" key="12">
    <source>
        <dbReference type="SAM" id="Coils"/>
    </source>
</evidence>
<keyword evidence="7 11" id="KW-0995">Kinetochore</keyword>
<keyword evidence="15" id="KW-1185">Reference proteome</keyword>
<keyword evidence="9 11" id="KW-0131">Cell cycle</keyword>
<evidence type="ECO:0000256" key="11">
    <source>
        <dbReference type="RuleBase" id="RU367150"/>
    </source>
</evidence>
<keyword evidence="8 12" id="KW-0175">Coiled coil</keyword>
<keyword evidence="5 11" id="KW-0132">Cell division</keyword>
<dbReference type="OrthoDB" id="4056921at2759"/>
<dbReference type="GO" id="GO:0005634">
    <property type="term" value="C:nucleus"/>
    <property type="evidence" value="ECO:0007669"/>
    <property type="project" value="UniProtKB-SubCell"/>
</dbReference>
<gene>
    <name evidence="14" type="ORF">LALA0_S11e01838g</name>
</gene>